<evidence type="ECO:0000313" key="2">
    <source>
        <dbReference type="Proteomes" id="UP000325577"/>
    </source>
</evidence>
<evidence type="ECO:0000313" key="1">
    <source>
        <dbReference type="EMBL" id="KAA8536027.1"/>
    </source>
</evidence>
<keyword evidence="2" id="KW-1185">Reference proteome</keyword>
<dbReference type="EMBL" id="CM018039">
    <property type="protein sequence ID" value="KAA8536027.1"/>
    <property type="molecule type" value="Genomic_DNA"/>
</dbReference>
<organism evidence="1 2">
    <name type="scientific">Nyssa sinensis</name>
    <dbReference type="NCBI Taxonomy" id="561372"/>
    <lineage>
        <taxon>Eukaryota</taxon>
        <taxon>Viridiplantae</taxon>
        <taxon>Streptophyta</taxon>
        <taxon>Embryophyta</taxon>
        <taxon>Tracheophyta</taxon>
        <taxon>Spermatophyta</taxon>
        <taxon>Magnoliopsida</taxon>
        <taxon>eudicotyledons</taxon>
        <taxon>Gunneridae</taxon>
        <taxon>Pentapetalae</taxon>
        <taxon>asterids</taxon>
        <taxon>Cornales</taxon>
        <taxon>Nyssaceae</taxon>
        <taxon>Nyssa</taxon>
    </lineage>
</organism>
<dbReference type="AlphaFoldDB" id="A0A5J5B2K5"/>
<reference evidence="1 2" key="1">
    <citation type="submission" date="2019-09" db="EMBL/GenBank/DDBJ databases">
        <title>A chromosome-level genome assembly of the Chinese tupelo Nyssa sinensis.</title>
        <authorList>
            <person name="Yang X."/>
            <person name="Kang M."/>
            <person name="Yang Y."/>
            <person name="Xiong H."/>
            <person name="Wang M."/>
            <person name="Zhang Z."/>
            <person name="Wang Z."/>
            <person name="Wu H."/>
            <person name="Ma T."/>
            <person name="Liu J."/>
            <person name="Xi Z."/>
        </authorList>
    </citation>
    <scope>NUCLEOTIDE SEQUENCE [LARGE SCALE GENOMIC DNA]</scope>
    <source>
        <strain evidence="1">J267</strain>
        <tissue evidence="1">Leaf</tissue>
    </source>
</reference>
<accession>A0A5J5B2K5</accession>
<protein>
    <submittedName>
        <fullName evidence="1">Uncharacterized protein</fullName>
    </submittedName>
</protein>
<sequence length="120" mass="14139">MPPIEVEISFLHRSGVPQLKEQNYWCRSFFTLQIGCLFLQRTLKEKYLSDYLKKDLPTKEKTREKAGDFPETRKKEFCLRMDTEICPGAPLPDGMHDDDGTSSFTKTQCLHSFFKRWKIN</sequence>
<gene>
    <name evidence="1" type="ORF">F0562_028505</name>
</gene>
<dbReference type="Proteomes" id="UP000325577">
    <property type="component" value="Linkage Group LG16"/>
</dbReference>
<proteinExistence type="predicted"/>
<name>A0A5J5B2K5_9ASTE</name>